<feature type="transmembrane region" description="Helical" evidence="1">
    <location>
        <begin position="167"/>
        <end position="187"/>
    </location>
</feature>
<feature type="transmembrane region" description="Helical" evidence="1">
    <location>
        <begin position="76"/>
        <end position="96"/>
    </location>
</feature>
<dbReference type="InterPro" id="IPR003607">
    <property type="entry name" value="HD/PDEase_dom"/>
</dbReference>
<evidence type="ECO:0000259" key="2">
    <source>
        <dbReference type="Pfam" id="PF01966"/>
    </source>
</evidence>
<keyword evidence="1" id="KW-1133">Transmembrane helix</keyword>
<feature type="transmembrane region" description="Helical" evidence="1">
    <location>
        <begin position="102"/>
        <end position="121"/>
    </location>
</feature>
<sequence>MGHFPHRRRTRGTPVTRARHPIVMVGLCALMVGEAVWSMRNDLIPTVSHHAVVVLSAVVMVLVGELVRVHMPSGRVLAPISSAVGFTLVSLGAVQGSASFDVRPGVVILCYATGQVLAAVLRREVDTTGGAAARLLSVGILVHLIRGVDVAGRTLWEWQLVSSTPRWVVAAALVCGASTALVIERLLTAMHRAHTLRTSTATALRDEFEEAPTVTFAGAAPGPIATLIAPVAGVLALPLALIPLVITMISVRRYAEVWRTLRQTIQTLSRLTEAGGYTPPDHAHRTAQLGRAMAQRMGLGEREVTALEYAALLHDLGQVVLADPIPGGATVLAAPADQRMIASTGATIIRHGPDFAAVADLVEAQAVQYRSILEHEARAPLASRILRVANAFDDLTGGIQEPATVSRALERIHLGLGYDYDPEIVAVLEATVAHGPIPLPDGGPRGLGGSRRSTD</sequence>
<dbReference type="PANTHER" id="PTHR45228:SF4">
    <property type="entry name" value="LIPOPROTEIN"/>
    <property type="match status" value="1"/>
</dbReference>
<dbReference type="Pfam" id="PF01966">
    <property type="entry name" value="HD"/>
    <property type="match status" value="1"/>
</dbReference>
<feature type="transmembrane region" description="Helical" evidence="1">
    <location>
        <begin position="21"/>
        <end position="39"/>
    </location>
</feature>
<feature type="transmembrane region" description="Helical" evidence="1">
    <location>
        <begin position="51"/>
        <end position="69"/>
    </location>
</feature>
<dbReference type="EMBL" id="CAIZ01000083">
    <property type="protein sequence ID" value="CCH69512.1"/>
    <property type="molecule type" value="Genomic_DNA"/>
</dbReference>
<dbReference type="eggNOG" id="COG2206">
    <property type="taxonomic scope" value="Bacteria"/>
</dbReference>
<comment type="caution">
    <text evidence="3">The sequence shown here is derived from an EMBL/GenBank/DDBJ whole genome shotgun (WGS) entry which is preliminary data.</text>
</comment>
<dbReference type="Gene3D" id="1.10.3210.10">
    <property type="entry name" value="Hypothetical protein af1432"/>
    <property type="match status" value="1"/>
</dbReference>
<keyword evidence="1" id="KW-0812">Transmembrane</keyword>
<protein>
    <submittedName>
        <fullName evidence="3">Putative lipoprotein</fullName>
    </submittedName>
</protein>
<dbReference type="STRING" id="1193181.BN10_1730029"/>
<feature type="domain" description="HD" evidence="2">
    <location>
        <begin position="281"/>
        <end position="392"/>
    </location>
</feature>
<keyword evidence="1" id="KW-0472">Membrane</keyword>
<gene>
    <name evidence="3" type="ORF">BN10_1730029</name>
</gene>
<dbReference type="AlphaFoldDB" id="N0DYL5"/>
<proteinExistence type="predicted"/>
<dbReference type="InterPro" id="IPR006674">
    <property type="entry name" value="HD_domain"/>
</dbReference>
<dbReference type="Proteomes" id="UP000013167">
    <property type="component" value="Unassembled WGS sequence"/>
</dbReference>
<evidence type="ECO:0000313" key="4">
    <source>
        <dbReference type="Proteomes" id="UP000013167"/>
    </source>
</evidence>
<dbReference type="PANTHER" id="PTHR45228">
    <property type="entry name" value="CYCLIC DI-GMP PHOSPHODIESTERASE TM_0186-RELATED"/>
    <property type="match status" value="1"/>
</dbReference>
<reference evidence="3 4" key="1">
    <citation type="journal article" date="2013" name="ISME J.">
        <title>A metabolic model for members of the genus Tetrasphaera involved in enhanced biological phosphorus removal.</title>
        <authorList>
            <person name="Kristiansen R."/>
            <person name="Nguyen H.T.T."/>
            <person name="Saunders A.M."/>
            <person name="Nielsen J.L."/>
            <person name="Wimmer R."/>
            <person name="Le V.Q."/>
            <person name="McIlroy S.J."/>
            <person name="Petrovski S."/>
            <person name="Seviour R.J."/>
            <person name="Calteau A."/>
            <person name="Nielsen K.L."/>
            <person name="Nielsen P.H."/>
        </authorList>
    </citation>
    <scope>NUCLEOTIDE SEQUENCE [LARGE SCALE GENOMIC DNA]</scope>
    <source>
        <strain evidence="3 4">Lp2</strain>
    </source>
</reference>
<keyword evidence="3" id="KW-0449">Lipoprotein</keyword>
<evidence type="ECO:0000313" key="3">
    <source>
        <dbReference type="EMBL" id="CCH69512.1"/>
    </source>
</evidence>
<organism evidence="3 4">
    <name type="scientific">Phycicoccus elongatus Lp2</name>
    <dbReference type="NCBI Taxonomy" id="1193181"/>
    <lineage>
        <taxon>Bacteria</taxon>
        <taxon>Bacillati</taxon>
        <taxon>Actinomycetota</taxon>
        <taxon>Actinomycetes</taxon>
        <taxon>Micrococcales</taxon>
        <taxon>Intrasporangiaceae</taxon>
        <taxon>Phycicoccus</taxon>
    </lineage>
</organism>
<dbReference type="SUPFAM" id="SSF109604">
    <property type="entry name" value="HD-domain/PDEase-like"/>
    <property type="match status" value="1"/>
</dbReference>
<dbReference type="HOGENOM" id="CLU_637654_0_0_11"/>
<dbReference type="InterPro" id="IPR052020">
    <property type="entry name" value="Cyclic_di-GMP/3'3'-cGAMP_PDE"/>
</dbReference>
<accession>N0DYL5</accession>
<keyword evidence="4" id="KW-1185">Reference proteome</keyword>
<name>N0DYL5_9MICO</name>
<dbReference type="CDD" id="cd00077">
    <property type="entry name" value="HDc"/>
    <property type="match status" value="1"/>
</dbReference>
<feature type="transmembrane region" description="Helical" evidence="1">
    <location>
        <begin position="224"/>
        <end position="246"/>
    </location>
</feature>
<evidence type="ECO:0000256" key="1">
    <source>
        <dbReference type="SAM" id="Phobius"/>
    </source>
</evidence>